<dbReference type="AlphaFoldDB" id="A0A317SB19"/>
<dbReference type="EMBL" id="PYWC01000875">
    <property type="protein sequence ID" value="PWW70793.1"/>
    <property type="molecule type" value="Genomic_DNA"/>
</dbReference>
<gene>
    <name evidence="2" type="ORF">C7212DRAFT_339748</name>
</gene>
<dbReference type="Proteomes" id="UP000246991">
    <property type="component" value="Unassembled WGS sequence"/>
</dbReference>
<evidence type="ECO:0000256" key="1">
    <source>
        <dbReference type="SAM" id="MobiDB-lite"/>
    </source>
</evidence>
<comment type="caution">
    <text evidence="2">The sequence shown here is derived from an EMBL/GenBank/DDBJ whole genome shotgun (WGS) entry which is preliminary data.</text>
</comment>
<sequence length="71" mass="7952">MVSGAPSSVLLQDTFIYRPPKEANASKRKQYEHPVPPNKPQPQSPKKGIPDNPMAIRTDDIHPLTIQNCVY</sequence>
<evidence type="ECO:0000313" key="2">
    <source>
        <dbReference type="EMBL" id="PWW70793.1"/>
    </source>
</evidence>
<proteinExistence type="predicted"/>
<feature type="compositionally biased region" description="Basic and acidic residues" evidence="1">
    <location>
        <begin position="19"/>
        <end position="32"/>
    </location>
</feature>
<keyword evidence="3" id="KW-1185">Reference proteome</keyword>
<feature type="region of interest" description="Disordered" evidence="1">
    <location>
        <begin position="19"/>
        <end position="61"/>
    </location>
</feature>
<feature type="compositionally biased region" description="Pro residues" evidence="1">
    <location>
        <begin position="34"/>
        <end position="43"/>
    </location>
</feature>
<organism evidence="2 3">
    <name type="scientific">Tuber magnatum</name>
    <name type="common">white Piedmont truffle</name>
    <dbReference type="NCBI Taxonomy" id="42249"/>
    <lineage>
        <taxon>Eukaryota</taxon>
        <taxon>Fungi</taxon>
        <taxon>Dikarya</taxon>
        <taxon>Ascomycota</taxon>
        <taxon>Pezizomycotina</taxon>
        <taxon>Pezizomycetes</taxon>
        <taxon>Pezizales</taxon>
        <taxon>Tuberaceae</taxon>
        <taxon>Tuber</taxon>
    </lineage>
</organism>
<reference evidence="2 3" key="1">
    <citation type="submission" date="2018-03" db="EMBL/GenBank/DDBJ databases">
        <title>Genomes of Pezizomycetes fungi and the evolution of truffles.</title>
        <authorList>
            <person name="Murat C."/>
            <person name="Payen T."/>
            <person name="Noel B."/>
            <person name="Kuo A."/>
            <person name="Martin F.M."/>
        </authorList>
    </citation>
    <scope>NUCLEOTIDE SEQUENCE [LARGE SCALE GENOMIC DNA]</scope>
    <source>
        <strain evidence="2">091103-1</strain>
    </source>
</reference>
<protein>
    <submittedName>
        <fullName evidence="2">Uncharacterized protein</fullName>
    </submittedName>
</protein>
<name>A0A317SB19_9PEZI</name>
<accession>A0A317SB19</accession>
<evidence type="ECO:0000313" key="3">
    <source>
        <dbReference type="Proteomes" id="UP000246991"/>
    </source>
</evidence>